<evidence type="ECO:0000256" key="1">
    <source>
        <dbReference type="ARBA" id="ARBA00009964"/>
    </source>
</evidence>
<organism evidence="2 3">
    <name type="scientific">Pseudomonas syringae pv. pisi str. 1704B</name>
    <dbReference type="NCBI Taxonomy" id="629263"/>
    <lineage>
        <taxon>Bacteria</taxon>
        <taxon>Pseudomonadati</taxon>
        <taxon>Pseudomonadota</taxon>
        <taxon>Gammaproteobacteria</taxon>
        <taxon>Pseudomonadales</taxon>
        <taxon>Pseudomonadaceae</taxon>
        <taxon>Pseudomonas</taxon>
        <taxon>Pseudomonas syringae</taxon>
    </lineage>
</organism>
<dbReference type="SUPFAM" id="SSF46689">
    <property type="entry name" value="Homeodomain-like"/>
    <property type="match status" value="1"/>
</dbReference>
<evidence type="ECO:0000313" key="2">
    <source>
        <dbReference type="EMBL" id="EGH49255.1"/>
    </source>
</evidence>
<keyword evidence="3" id="KW-1185">Reference proteome</keyword>
<comment type="caution">
    <text evidence="2">The sequence shown here is derived from an EMBL/GenBank/DDBJ whole genome shotgun (WGS) entry which is preliminary data.</text>
</comment>
<dbReference type="GO" id="GO:0004803">
    <property type="term" value="F:transposase activity"/>
    <property type="evidence" value="ECO:0007669"/>
    <property type="project" value="InterPro"/>
</dbReference>
<dbReference type="Proteomes" id="UP000004986">
    <property type="component" value="Unassembled WGS sequence"/>
</dbReference>
<dbReference type="InterPro" id="IPR002514">
    <property type="entry name" value="Transposase_8"/>
</dbReference>
<feature type="non-terminal residue" evidence="2">
    <location>
        <position position="53"/>
    </location>
</feature>
<comment type="similarity">
    <text evidence="1">Belongs to the transposase 8 family.</text>
</comment>
<dbReference type="GO" id="GO:0006313">
    <property type="term" value="P:DNA transposition"/>
    <property type="evidence" value="ECO:0007669"/>
    <property type="project" value="InterPro"/>
</dbReference>
<dbReference type="Pfam" id="PF01527">
    <property type="entry name" value="HTH_Tnp_1"/>
    <property type="match status" value="1"/>
</dbReference>
<reference evidence="2 3" key="1">
    <citation type="journal article" date="2011" name="PLoS Pathog.">
        <title>Dynamic evolution of pathogenicity revealed by sequencing and comparative genomics of 19 Pseudomonas syringae isolates.</title>
        <authorList>
            <person name="Baltrus D.A."/>
            <person name="Nishimura M.T."/>
            <person name="Romanchuk A."/>
            <person name="Chang J.H."/>
            <person name="Mukhtar M.S."/>
            <person name="Cherkis K."/>
            <person name="Roach J."/>
            <person name="Grant S.R."/>
            <person name="Jones C.D."/>
            <person name="Dangl J.L."/>
        </authorList>
    </citation>
    <scope>NUCLEOTIDE SEQUENCE [LARGE SCALE GENOMIC DNA]</scope>
    <source>
        <strain evidence="2 3">1704B</strain>
    </source>
</reference>
<sequence>SYSKSFKAQVIQECAQPGASIASVALSHGLNANLVHKWIRLQTQNSIVLQPAF</sequence>
<name>F3GQA2_PSESJ</name>
<feature type="non-terminal residue" evidence="2">
    <location>
        <position position="1"/>
    </location>
</feature>
<dbReference type="GO" id="GO:0003677">
    <property type="term" value="F:DNA binding"/>
    <property type="evidence" value="ECO:0007669"/>
    <property type="project" value="InterPro"/>
</dbReference>
<dbReference type="EMBL" id="AEAI01004037">
    <property type="protein sequence ID" value="EGH49255.1"/>
    <property type="molecule type" value="Genomic_DNA"/>
</dbReference>
<dbReference type="InterPro" id="IPR009057">
    <property type="entry name" value="Homeodomain-like_sf"/>
</dbReference>
<protein>
    <submittedName>
        <fullName evidence="2">Transposase component</fullName>
    </submittedName>
</protein>
<evidence type="ECO:0000313" key="3">
    <source>
        <dbReference type="Proteomes" id="UP000004986"/>
    </source>
</evidence>
<proteinExistence type="inferred from homology"/>
<gene>
    <name evidence="2" type="ORF">PSYPI_45603</name>
</gene>
<dbReference type="AlphaFoldDB" id="F3GQA2"/>
<accession>F3GQA2</accession>